<evidence type="ECO:0000313" key="2">
    <source>
        <dbReference type="Proteomes" id="UP001371456"/>
    </source>
</evidence>
<proteinExistence type="predicted"/>
<name>A0AAN8YCR5_SOLBU</name>
<reference evidence="1 2" key="1">
    <citation type="submission" date="2024-02" db="EMBL/GenBank/DDBJ databases">
        <title>de novo genome assembly of Solanum bulbocastanum strain 11H21.</title>
        <authorList>
            <person name="Hosaka A.J."/>
        </authorList>
    </citation>
    <scope>NUCLEOTIDE SEQUENCE [LARGE SCALE GENOMIC DNA]</scope>
    <source>
        <tissue evidence="1">Young leaves</tissue>
    </source>
</reference>
<dbReference type="SUPFAM" id="SSF54277">
    <property type="entry name" value="CAD &amp; PB1 domains"/>
    <property type="match status" value="1"/>
</dbReference>
<dbReference type="EMBL" id="JBANQN010000006">
    <property type="protein sequence ID" value="KAK6787752.1"/>
    <property type="molecule type" value="Genomic_DNA"/>
</dbReference>
<dbReference type="AlphaFoldDB" id="A0AAN8YCR5"/>
<comment type="caution">
    <text evidence="1">The sequence shown here is derived from an EMBL/GenBank/DDBJ whole genome shotgun (WGS) entry which is preliminary data.</text>
</comment>
<gene>
    <name evidence="1" type="ORF">RDI58_016277</name>
</gene>
<evidence type="ECO:0000313" key="1">
    <source>
        <dbReference type="EMBL" id="KAK6787752.1"/>
    </source>
</evidence>
<protein>
    <recommendedName>
        <fullName evidence="3">PB1 domain-containing protein</fullName>
    </recommendedName>
</protein>
<dbReference type="Proteomes" id="UP001371456">
    <property type="component" value="Unassembled WGS sequence"/>
</dbReference>
<sequence length="179" mass="20093">MCMKNQFTAEESFLVAPTARSVTSAALLESSPLIDLFHLQFGELCGSSMRLKCKLPTERLVSITCYEDLANVIEEYDRVSVLTNKEMKIRALLSPINLPKKESRPYSPLSCFDFPASSLKPGKVARFNSPPSYAVARRLFSPAVDYSIGKRTDGEELYYPYCGYGSVRPLFYVVPLHCQ</sequence>
<accession>A0AAN8YCR5</accession>
<keyword evidence="2" id="KW-1185">Reference proteome</keyword>
<organism evidence="1 2">
    <name type="scientific">Solanum bulbocastanum</name>
    <name type="common">Wild potato</name>
    <dbReference type="NCBI Taxonomy" id="147425"/>
    <lineage>
        <taxon>Eukaryota</taxon>
        <taxon>Viridiplantae</taxon>
        <taxon>Streptophyta</taxon>
        <taxon>Embryophyta</taxon>
        <taxon>Tracheophyta</taxon>
        <taxon>Spermatophyta</taxon>
        <taxon>Magnoliopsida</taxon>
        <taxon>eudicotyledons</taxon>
        <taxon>Gunneridae</taxon>
        <taxon>Pentapetalae</taxon>
        <taxon>asterids</taxon>
        <taxon>lamiids</taxon>
        <taxon>Solanales</taxon>
        <taxon>Solanaceae</taxon>
        <taxon>Solanoideae</taxon>
        <taxon>Solaneae</taxon>
        <taxon>Solanum</taxon>
    </lineage>
</organism>
<evidence type="ECO:0008006" key="3">
    <source>
        <dbReference type="Google" id="ProtNLM"/>
    </source>
</evidence>